<dbReference type="HOGENOM" id="CLU_1010118_0_0_9"/>
<dbReference type="CDD" id="cd07197">
    <property type="entry name" value="nitrilase"/>
    <property type="match status" value="1"/>
</dbReference>
<evidence type="ECO:0000313" key="5">
    <source>
        <dbReference type="Proteomes" id="UP000003422"/>
    </source>
</evidence>
<dbReference type="InterPro" id="IPR001110">
    <property type="entry name" value="UPF0012_CS"/>
</dbReference>
<dbReference type="STRING" id="997350.HMPREF9129_1389"/>
<dbReference type="InterPro" id="IPR003010">
    <property type="entry name" value="C-N_Hydrolase"/>
</dbReference>
<protein>
    <submittedName>
        <fullName evidence="4">Amidohydrolase</fullName>
    </submittedName>
</protein>
<dbReference type="InterPro" id="IPR050345">
    <property type="entry name" value="Aliph_Amidase/BUP"/>
</dbReference>
<feature type="non-terminal residue" evidence="4">
    <location>
        <position position="1"/>
    </location>
</feature>
<dbReference type="GO" id="GO:0016811">
    <property type="term" value="F:hydrolase activity, acting on carbon-nitrogen (but not peptide) bonds, in linear amides"/>
    <property type="evidence" value="ECO:0007669"/>
    <property type="project" value="TreeGrafter"/>
</dbReference>
<dbReference type="RefSeq" id="WP_004821993.1">
    <property type="nucleotide sequence ID" value="NZ_JH165063.1"/>
</dbReference>
<dbReference type="PANTHER" id="PTHR43674:SF16">
    <property type="entry name" value="CARBON-NITROGEN FAMILY, PUTATIVE (AFU_ORTHOLOGUE AFUA_5G02350)-RELATED"/>
    <property type="match status" value="1"/>
</dbReference>
<dbReference type="PROSITE" id="PS01227">
    <property type="entry name" value="UPF0012"/>
    <property type="match status" value="1"/>
</dbReference>
<keyword evidence="5" id="KW-1185">Reference proteome</keyword>
<dbReference type="PROSITE" id="PS50263">
    <property type="entry name" value="CN_HYDROLASE"/>
    <property type="match status" value="1"/>
</dbReference>
<dbReference type="eggNOG" id="COG0388">
    <property type="taxonomic scope" value="Bacteria"/>
</dbReference>
<name>G4D4Q9_9FIRM</name>
<dbReference type="Pfam" id="PF00795">
    <property type="entry name" value="CN_hydrolase"/>
    <property type="match status" value="1"/>
</dbReference>
<dbReference type="Proteomes" id="UP000003422">
    <property type="component" value="Unassembled WGS sequence"/>
</dbReference>
<sequence length="275" mass="31741">ILIGDFMTRNFKIAQGQFKLFNKETEKNLEKIKELTIRASNKNCKLIMFPEYSYTGYIGSKIELQKIAETKNDFFVSEMRRLARENKIYIYAGYPELDEIIPGKIYNSAIFVNDEGNIISNMRKVYLWGKEKNIYCSGDKFPVVKTKFGNVGLQICYDIEFPEPSRIQMLKGAEIILNISYWSMKAKDRWYLDLQGNALYNLIFIAGVNAIDENLCGSSMIVGPDGSIVNKASETEEELLITEVDLDYVIEMRANLPYINDFKKETFNMDAVNKY</sequence>
<organism evidence="4 5">
    <name type="scientific">Peptoniphilus indolicus ATCC 29427</name>
    <dbReference type="NCBI Taxonomy" id="997350"/>
    <lineage>
        <taxon>Bacteria</taxon>
        <taxon>Bacillati</taxon>
        <taxon>Bacillota</taxon>
        <taxon>Tissierellia</taxon>
        <taxon>Tissierellales</taxon>
        <taxon>Peptoniphilaceae</taxon>
        <taxon>Peptoniphilus</taxon>
    </lineage>
</organism>
<reference evidence="4 5" key="1">
    <citation type="submission" date="2011-06" db="EMBL/GenBank/DDBJ databases">
        <authorList>
            <person name="Muzny D."/>
            <person name="Qin X."/>
            <person name="Deng J."/>
            <person name="Jiang H."/>
            <person name="Liu Y."/>
            <person name="Qu J."/>
            <person name="Song X.-Z."/>
            <person name="Zhang L."/>
            <person name="Thornton R."/>
            <person name="Coyle M."/>
            <person name="Francisco L."/>
            <person name="Jackson L."/>
            <person name="Javaid M."/>
            <person name="Korchina V."/>
            <person name="Kovar C."/>
            <person name="Mata R."/>
            <person name="Mathew T."/>
            <person name="Ngo R."/>
            <person name="Nguyen L."/>
            <person name="Nguyen N."/>
            <person name="Okwuonu G."/>
            <person name="Ongeri F."/>
            <person name="Pham C."/>
            <person name="Simmons D."/>
            <person name="Wilczek-Boney K."/>
            <person name="Hale W."/>
            <person name="Jakkamsetti A."/>
            <person name="Pham P."/>
            <person name="Ruth R."/>
            <person name="San Lucas F."/>
            <person name="Warren J."/>
            <person name="Zhang J."/>
            <person name="Zhao Z."/>
            <person name="Zhou C."/>
            <person name="Zhu D."/>
            <person name="Lee S."/>
            <person name="Bess C."/>
            <person name="Blankenburg K."/>
            <person name="Forbes L."/>
            <person name="Fu Q."/>
            <person name="Gubbala S."/>
            <person name="Hirani K."/>
            <person name="Jayaseelan J.C."/>
            <person name="Lara F."/>
            <person name="Munidasa M."/>
            <person name="Palculict T."/>
            <person name="Patil S."/>
            <person name="Pu L.-L."/>
            <person name="Saada N."/>
            <person name="Tang L."/>
            <person name="Weissenberger G."/>
            <person name="Zhu Y."/>
            <person name="Hemphill L."/>
            <person name="Shang Y."/>
            <person name="Youmans B."/>
            <person name="Ayvaz T."/>
            <person name="Ross M."/>
            <person name="Santibanez J."/>
            <person name="Aqrawi P."/>
            <person name="Gross S."/>
            <person name="Joshi V."/>
            <person name="Fowler G."/>
            <person name="Nazareth L."/>
            <person name="Reid J."/>
            <person name="Worley K."/>
            <person name="Petrosino J."/>
            <person name="Highlander S."/>
            <person name="Gibbs R."/>
        </authorList>
    </citation>
    <scope>NUCLEOTIDE SEQUENCE [LARGE SCALE GENOMIC DNA]</scope>
    <source>
        <strain evidence="4 5">ATCC 29427</strain>
    </source>
</reference>
<keyword evidence="2 4" id="KW-0378">Hydrolase</keyword>
<dbReference type="PATRIC" id="fig|997350.3.peg.1334"/>
<gene>
    <name evidence="4" type="ORF">HMPREF9129_1389</name>
</gene>
<evidence type="ECO:0000256" key="2">
    <source>
        <dbReference type="ARBA" id="ARBA00022801"/>
    </source>
</evidence>
<feature type="domain" description="CN hydrolase" evidence="3">
    <location>
        <begin position="11"/>
        <end position="246"/>
    </location>
</feature>
<dbReference type="InterPro" id="IPR036526">
    <property type="entry name" value="C-N_Hydrolase_sf"/>
</dbReference>
<dbReference type="PANTHER" id="PTHR43674">
    <property type="entry name" value="NITRILASE C965.09-RELATED"/>
    <property type="match status" value="1"/>
</dbReference>
<accession>G4D4Q9</accession>
<evidence type="ECO:0000256" key="1">
    <source>
        <dbReference type="ARBA" id="ARBA00010613"/>
    </source>
</evidence>
<proteinExistence type="inferred from homology"/>
<comment type="similarity">
    <text evidence="1">Belongs to the carbon-nitrogen hydrolase superfamily. NIT1/NIT2 family.</text>
</comment>
<comment type="caution">
    <text evidence="4">The sequence shown here is derived from an EMBL/GenBank/DDBJ whole genome shotgun (WGS) entry which is preliminary data.</text>
</comment>
<evidence type="ECO:0000313" key="4">
    <source>
        <dbReference type="EMBL" id="EGY79487.1"/>
    </source>
</evidence>
<evidence type="ECO:0000259" key="3">
    <source>
        <dbReference type="PROSITE" id="PS50263"/>
    </source>
</evidence>
<dbReference type="Gene3D" id="3.60.110.10">
    <property type="entry name" value="Carbon-nitrogen hydrolase"/>
    <property type="match status" value="1"/>
</dbReference>
<dbReference type="AlphaFoldDB" id="G4D4Q9"/>
<dbReference type="EMBL" id="AGBB01000132">
    <property type="protein sequence ID" value="EGY79487.1"/>
    <property type="molecule type" value="Genomic_DNA"/>
</dbReference>
<dbReference type="SUPFAM" id="SSF56317">
    <property type="entry name" value="Carbon-nitrogen hydrolase"/>
    <property type="match status" value="1"/>
</dbReference>